<evidence type="ECO:0000256" key="4">
    <source>
        <dbReference type="ARBA" id="ARBA00038012"/>
    </source>
</evidence>
<comment type="similarity">
    <text evidence="4">Belongs to the phospholipase D family. MitoPLD/Zucchini subfamily.</text>
</comment>
<name>A0A8T1VU48_9STRA</name>
<evidence type="ECO:0000256" key="2">
    <source>
        <dbReference type="ARBA" id="ARBA00022963"/>
    </source>
</evidence>
<feature type="domain" description="PLD phosphodiesterase" evidence="6">
    <location>
        <begin position="106"/>
        <end position="133"/>
    </location>
</feature>
<evidence type="ECO:0000256" key="1">
    <source>
        <dbReference type="ARBA" id="ARBA00022801"/>
    </source>
</evidence>
<dbReference type="PANTHER" id="PTHR43856:SF1">
    <property type="entry name" value="MITOCHONDRIAL CARDIOLIPIN HYDROLASE"/>
    <property type="match status" value="1"/>
</dbReference>
<sequence length="176" mass="20058">MNLSYGTLERRLQELDTAVAELSLEVWFSSDDRALERLVNYIESATATFDISMYALTHPVIGAAILRRYHSGVRVRIATDFDMARDYPELILEFIASGIPVYVRRTRVMMHEKFAVLDGRLILCGSANWSLAAFQGRAGNYENIYAFRNVFAARIHTVHFEKLVSEGNYLVEDSLL</sequence>
<dbReference type="GO" id="GO:0016042">
    <property type="term" value="P:lipid catabolic process"/>
    <property type="evidence" value="ECO:0007669"/>
    <property type="project" value="UniProtKB-KW"/>
</dbReference>
<gene>
    <name evidence="7" type="ORF">PHYBOEH_009863</name>
</gene>
<dbReference type="InterPro" id="IPR025202">
    <property type="entry name" value="PLD-like_dom"/>
</dbReference>
<comment type="caution">
    <text evidence="7">The sequence shown here is derived from an EMBL/GenBank/DDBJ whole genome shotgun (WGS) entry which is preliminary data.</text>
</comment>
<evidence type="ECO:0000256" key="5">
    <source>
        <dbReference type="ARBA" id="ARBA00040549"/>
    </source>
</evidence>
<dbReference type="AlphaFoldDB" id="A0A8T1VU48"/>
<proteinExistence type="inferred from homology"/>
<keyword evidence="3" id="KW-0443">Lipid metabolism</keyword>
<keyword evidence="1" id="KW-0378">Hydrolase</keyword>
<accession>A0A8T1VU48</accession>
<dbReference type="InterPro" id="IPR001736">
    <property type="entry name" value="PLipase_D/transphosphatidylase"/>
</dbReference>
<dbReference type="InterPro" id="IPR051406">
    <property type="entry name" value="PLD_domain"/>
</dbReference>
<dbReference type="GO" id="GO:0016891">
    <property type="term" value="F:RNA endonuclease activity producing 5'-phosphomonoesters, hydrolytic mechanism"/>
    <property type="evidence" value="ECO:0007669"/>
    <property type="project" value="TreeGrafter"/>
</dbReference>
<dbReference type="PANTHER" id="PTHR43856">
    <property type="entry name" value="CARDIOLIPIN HYDROLASE"/>
    <property type="match status" value="1"/>
</dbReference>
<dbReference type="GO" id="GO:0005739">
    <property type="term" value="C:mitochondrion"/>
    <property type="evidence" value="ECO:0007669"/>
    <property type="project" value="TreeGrafter"/>
</dbReference>
<protein>
    <recommendedName>
        <fullName evidence="5">Mitochondrial cardiolipin hydrolase</fullName>
    </recommendedName>
</protein>
<organism evidence="7 8">
    <name type="scientific">Phytophthora boehmeriae</name>
    <dbReference type="NCBI Taxonomy" id="109152"/>
    <lineage>
        <taxon>Eukaryota</taxon>
        <taxon>Sar</taxon>
        <taxon>Stramenopiles</taxon>
        <taxon>Oomycota</taxon>
        <taxon>Peronosporomycetes</taxon>
        <taxon>Peronosporales</taxon>
        <taxon>Peronosporaceae</taxon>
        <taxon>Phytophthora</taxon>
    </lineage>
</organism>
<dbReference type="EMBL" id="JAGDFL010000643">
    <property type="protein sequence ID" value="KAG7383559.1"/>
    <property type="molecule type" value="Genomic_DNA"/>
</dbReference>
<evidence type="ECO:0000256" key="3">
    <source>
        <dbReference type="ARBA" id="ARBA00023098"/>
    </source>
</evidence>
<keyword evidence="2" id="KW-0442">Lipid degradation</keyword>
<dbReference type="Pfam" id="PF13091">
    <property type="entry name" value="PLDc_2"/>
    <property type="match status" value="1"/>
</dbReference>
<dbReference type="Proteomes" id="UP000693981">
    <property type="component" value="Unassembled WGS sequence"/>
</dbReference>
<reference evidence="7" key="1">
    <citation type="submission" date="2021-02" db="EMBL/GenBank/DDBJ databases">
        <authorList>
            <person name="Palmer J.M."/>
        </authorList>
    </citation>
    <scope>NUCLEOTIDE SEQUENCE</scope>
    <source>
        <strain evidence="7">SCRP23</strain>
    </source>
</reference>
<dbReference type="OrthoDB" id="5205528at2759"/>
<evidence type="ECO:0000313" key="7">
    <source>
        <dbReference type="EMBL" id="KAG7383559.1"/>
    </source>
</evidence>
<dbReference type="PROSITE" id="PS50035">
    <property type="entry name" value="PLD"/>
    <property type="match status" value="1"/>
</dbReference>
<evidence type="ECO:0000313" key="8">
    <source>
        <dbReference type="Proteomes" id="UP000693981"/>
    </source>
</evidence>
<evidence type="ECO:0000259" key="6">
    <source>
        <dbReference type="PROSITE" id="PS50035"/>
    </source>
</evidence>
<keyword evidence="8" id="KW-1185">Reference proteome</keyword>